<evidence type="ECO:0000256" key="4">
    <source>
        <dbReference type="ARBA" id="ARBA00022728"/>
    </source>
</evidence>
<dbReference type="OrthoDB" id="21123at2759"/>
<dbReference type="AlphaFoldDB" id="A0A7C8M750"/>
<evidence type="ECO:0000256" key="2">
    <source>
        <dbReference type="ARBA" id="ARBA00006695"/>
    </source>
</evidence>
<keyword evidence="5 8" id="KW-0175">Coiled coil</keyword>
<dbReference type="Pfam" id="PF12542">
    <property type="entry name" value="CWC25"/>
    <property type="match status" value="1"/>
</dbReference>
<protein>
    <submittedName>
        <fullName evidence="11">Pre-mRNA splicing factor-domain-containing protein</fullName>
    </submittedName>
</protein>
<keyword evidence="6" id="KW-0508">mRNA splicing</keyword>
<keyword evidence="3" id="KW-0507">mRNA processing</keyword>
<dbReference type="InterPro" id="IPR022209">
    <property type="entry name" value="CWC25"/>
</dbReference>
<accession>A0A7C8M750</accession>
<feature type="domain" description="CBF1-interacting co-repressor CIR N-terminal" evidence="10">
    <location>
        <begin position="10"/>
        <end position="46"/>
    </location>
</feature>
<keyword evidence="4" id="KW-0747">Spliceosome</keyword>
<evidence type="ECO:0000256" key="9">
    <source>
        <dbReference type="SAM" id="MobiDB-lite"/>
    </source>
</evidence>
<evidence type="ECO:0000256" key="8">
    <source>
        <dbReference type="SAM" id="Coils"/>
    </source>
</evidence>
<evidence type="ECO:0000256" key="6">
    <source>
        <dbReference type="ARBA" id="ARBA00023187"/>
    </source>
</evidence>
<name>A0A7C8M750_9PLEO</name>
<dbReference type="PANTHER" id="PTHR16196">
    <property type="entry name" value="CELL CYCLE CONTROL PROTEIN CWF25"/>
    <property type="match status" value="1"/>
</dbReference>
<feature type="compositionally biased region" description="Basic and acidic residues" evidence="9">
    <location>
        <begin position="258"/>
        <end position="281"/>
    </location>
</feature>
<organism evidence="11 12">
    <name type="scientific">Massariosphaeria phaeospora</name>
    <dbReference type="NCBI Taxonomy" id="100035"/>
    <lineage>
        <taxon>Eukaryota</taxon>
        <taxon>Fungi</taxon>
        <taxon>Dikarya</taxon>
        <taxon>Ascomycota</taxon>
        <taxon>Pezizomycotina</taxon>
        <taxon>Dothideomycetes</taxon>
        <taxon>Pleosporomycetidae</taxon>
        <taxon>Pleosporales</taxon>
        <taxon>Pleosporales incertae sedis</taxon>
        <taxon>Massariosphaeria</taxon>
    </lineage>
</organism>
<feature type="compositionally biased region" description="Basic and acidic residues" evidence="9">
    <location>
        <begin position="150"/>
        <end position="204"/>
    </location>
</feature>
<comment type="similarity">
    <text evidence="2">Belongs to the CWC25 family.</text>
</comment>
<reference evidence="11 12" key="1">
    <citation type="submission" date="2020-01" db="EMBL/GenBank/DDBJ databases">
        <authorList>
            <consortium name="DOE Joint Genome Institute"/>
            <person name="Haridas S."/>
            <person name="Albert R."/>
            <person name="Binder M."/>
            <person name="Bloem J."/>
            <person name="Labutti K."/>
            <person name="Salamov A."/>
            <person name="Andreopoulos B."/>
            <person name="Baker S.E."/>
            <person name="Barry K."/>
            <person name="Bills G."/>
            <person name="Bluhm B.H."/>
            <person name="Cannon C."/>
            <person name="Castanera R."/>
            <person name="Culley D.E."/>
            <person name="Daum C."/>
            <person name="Ezra D."/>
            <person name="Gonzalez J.B."/>
            <person name="Henrissat B."/>
            <person name="Kuo A."/>
            <person name="Liang C."/>
            <person name="Lipzen A."/>
            <person name="Lutzoni F."/>
            <person name="Magnuson J."/>
            <person name="Mondo S."/>
            <person name="Nolan M."/>
            <person name="Ohm R."/>
            <person name="Pangilinan J."/>
            <person name="Park H.-J.H."/>
            <person name="Ramirez L."/>
            <person name="Alfaro M."/>
            <person name="Sun H."/>
            <person name="Tritt A."/>
            <person name="Yoshinaga Y."/>
            <person name="Zwiers L.-H.L."/>
            <person name="Turgeon B.G."/>
            <person name="Goodwin S.B."/>
            <person name="Spatafora J.W."/>
            <person name="Crous P.W."/>
            <person name="Grigoriev I.V."/>
        </authorList>
    </citation>
    <scope>NUCLEOTIDE SEQUENCE [LARGE SCALE GENOMIC DNA]</scope>
    <source>
        <strain evidence="11 12">CBS 611.86</strain>
    </source>
</reference>
<gene>
    <name evidence="11" type="ORF">BDV95DRAFT_629598</name>
</gene>
<feature type="compositionally biased region" description="Polar residues" evidence="9">
    <location>
        <begin position="247"/>
        <end position="256"/>
    </location>
</feature>
<evidence type="ECO:0000256" key="5">
    <source>
        <dbReference type="ARBA" id="ARBA00023054"/>
    </source>
</evidence>
<sequence length="306" mass="35760">MGGDLNLKKSWHTGLGKNRERVWKEEKAALEERKQIEKLRKEREEERQIEELQRLQEAAGGKAVSKRVEWMYSGPSADSGVVTEEREGYLLGKRRIDGLLKADTQSLQKGAAVGIDPLALDANSARDTKKKVLEDPLLIIQKQKMEMQIKAVKEAQKRAKQDDKRDKDRERDGGRHRDRNSDRHRDRESHRRDSDRYNDRESDRRHYHSDRRHRSRSPYHRERPSHNRYRERNSSDAGERLAAMQKDATTFELQRTQRVRDQDQKDAAEAEKRLQKGDSRLRINAGENMDLGDIMARGRQGYMAGV</sequence>
<proteinExistence type="inferred from homology"/>
<comment type="subcellular location">
    <subcellularLocation>
        <location evidence="1">Nucleus</location>
    </subcellularLocation>
</comment>
<keyword evidence="12" id="KW-1185">Reference proteome</keyword>
<dbReference type="GO" id="GO:0000398">
    <property type="term" value="P:mRNA splicing, via spliceosome"/>
    <property type="evidence" value="ECO:0007669"/>
    <property type="project" value="TreeGrafter"/>
</dbReference>
<feature type="region of interest" description="Disordered" evidence="9">
    <location>
        <begin position="150"/>
        <end position="281"/>
    </location>
</feature>
<dbReference type="InterPro" id="IPR051376">
    <property type="entry name" value="CWC25_splicing_factor"/>
</dbReference>
<feature type="compositionally biased region" description="Basic residues" evidence="9">
    <location>
        <begin position="205"/>
        <end position="218"/>
    </location>
</feature>
<evidence type="ECO:0000313" key="11">
    <source>
        <dbReference type="EMBL" id="KAF2869641.1"/>
    </source>
</evidence>
<dbReference type="PANTHER" id="PTHR16196:SF0">
    <property type="entry name" value="PRE-MRNA-SPLICING FACTOR CWC25 HOMOLOG"/>
    <property type="match status" value="1"/>
</dbReference>
<dbReference type="InterPro" id="IPR019339">
    <property type="entry name" value="CIR_N_dom"/>
</dbReference>
<dbReference type="Proteomes" id="UP000481861">
    <property type="component" value="Unassembled WGS sequence"/>
</dbReference>
<evidence type="ECO:0000313" key="12">
    <source>
        <dbReference type="Proteomes" id="UP000481861"/>
    </source>
</evidence>
<dbReference type="EMBL" id="JAADJZ010000015">
    <property type="protein sequence ID" value="KAF2869641.1"/>
    <property type="molecule type" value="Genomic_DNA"/>
</dbReference>
<evidence type="ECO:0000256" key="7">
    <source>
        <dbReference type="ARBA" id="ARBA00023242"/>
    </source>
</evidence>
<dbReference type="GO" id="GO:0005684">
    <property type="term" value="C:U2-type spliceosomal complex"/>
    <property type="evidence" value="ECO:0007669"/>
    <property type="project" value="TreeGrafter"/>
</dbReference>
<evidence type="ECO:0000259" key="10">
    <source>
        <dbReference type="SMART" id="SM01083"/>
    </source>
</evidence>
<dbReference type="SMART" id="SM01083">
    <property type="entry name" value="Cir_N"/>
    <property type="match status" value="1"/>
</dbReference>
<feature type="coiled-coil region" evidence="8">
    <location>
        <begin position="22"/>
        <end position="58"/>
    </location>
</feature>
<keyword evidence="7" id="KW-0539">Nucleus</keyword>
<evidence type="ECO:0000256" key="3">
    <source>
        <dbReference type="ARBA" id="ARBA00022664"/>
    </source>
</evidence>
<comment type="caution">
    <text evidence="11">The sequence shown here is derived from an EMBL/GenBank/DDBJ whole genome shotgun (WGS) entry which is preliminary data.</text>
</comment>
<evidence type="ECO:0000256" key="1">
    <source>
        <dbReference type="ARBA" id="ARBA00004123"/>
    </source>
</evidence>
<feature type="compositionally biased region" description="Basic and acidic residues" evidence="9">
    <location>
        <begin position="219"/>
        <end position="239"/>
    </location>
</feature>
<dbReference type="Pfam" id="PF10197">
    <property type="entry name" value="Cir_N"/>
    <property type="match status" value="1"/>
</dbReference>